<dbReference type="Gene3D" id="2.60.40.10">
    <property type="entry name" value="Immunoglobulins"/>
    <property type="match status" value="2"/>
</dbReference>
<keyword evidence="3" id="KW-0472">Membrane</keyword>
<dbReference type="InterPro" id="IPR036179">
    <property type="entry name" value="Ig-like_dom_sf"/>
</dbReference>
<dbReference type="AlphaFoldDB" id="A0A3Q3X888"/>
<protein>
    <recommendedName>
        <fullName evidence="7">Ig-like domain-containing protein</fullName>
    </recommendedName>
</protein>
<dbReference type="GO" id="GO:0016020">
    <property type="term" value="C:membrane"/>
    <property type="evidence" value="ECO:0007669"/>
    <property type="project" value="UniProtKB-SubCell"/>
</dbReference>
<dbReference type="SUPFAM" id="SSF48726">
    <property type="entry name" value="Immunoglobulin"/>
    <property type="match status" value="1"/>
</dbReference>
<keyword evidence="4" id="KW-0325">Glycoprotein</keyword>
<dbReference type="PANTHER" id="PTHR12080">
    <property type="entry name" value="SIGNALING LYMPHOCYTIC ACTIVATION MOLECULE"/>
    <property type="match status" value="1"/>
</dbReference>
<dbReference type="STRING" id="94237.ENSMMOP00000021709"/>
<name>A0A3Q3X888_MOLML</name>
<evidence type="ECO:0008006" key="7">
    <source>
        <dbReference type="Google" id="ProtNLM"/>
    </source>
</evidence>
<evidence type="ECO:0000256" key="1">
    <source>
        <dbReference type="ARBA" id="ARBA00004370"/>
    </source>
</evidence>
<proteinExistence type="predicted"/>
<keyword evidence="6" id="KW-1185">Reference proteome</keyword>
<evidence type="ECO:0000313" key="5">
    <source>
        <dbReference type="Ensembl" id="ENSMMOP00000021709.1"/>
    </source>
</evidence>
<evidence type="ECO:0000256" key="3">
    <source>
        <dbReference type="ARBA" id="ARBA00023136"/>
    </source>
</evidence>
<reference evidence="5" key="1">
    <citation type="submission" date="2025-08" db="UniProtKB">
        <authorList>
            <consortium name="Ensembl"/>
        </authorList>
    </citation>
    <scope>IDENTIFICATION</scope>
</reference>
<reference evidence="5" key="2">
    <citation type="submission" date="2025-09" db="UniProtKB">
        <authorList>
            <consortium name="Ensembl"/>
        </authorList>
    </citation>
    <scope>IDENTIFICATION</scope>
</reference>
<evidence type="ECO:0000256" key="2">
    <source>
        <dbReference type="ARBA" id="ARBA00022729"/>
    </source>
</evidence>
<evidence type="ECO:0000256" key="4">
    <source>
        <dbReference type="ARBA" id="ARBA00023180"/>
    </source>
</evidence>
<sequence>NLLCFPLVGFNVHSFGDTVELSSCLQNETTYSAYWKYGDMRIADSDLENFKTQFKDRLILTKPNFNLIVKKLTLQDSGNFSFVSSFETRQRPTVLVDLRVHEPITKRPVMTVNSTWHALNKTCTVSLECKGTATYDYVTWMVRNQTISGSRLKYNFQVSDEDTNFICTLHNFVSNLSTSKMLNCNNKTQKVNEHKDGEF</sequence>
<accession>A0A3Q3X888</accession>
<dbReference type="PANTHER" id="PTHR12080:SF48">
    <property type="entry name" value="IMMUNOGLOBULIN SUBTYPE DOMAIN-CONTAINING PROTEIN"/>
    <property type="match status" value="1"/>
</dbReference>
<dbReference type="InterPro" id="IPR013783">
    <property type="entry name" value="Ig-like_fold"/>
</dbReference>
<evidence type="ECO:0000313" key="6">
    <source>
        <dbReference type="Proteomes" id="UP000261620"/>
    </source>
</evidence>
<dbReference type="Ensembl" id="ENSMMOT00000022067.1">
    <property type="protein sequence ID" value="ENSMMOP00000021709.1"/>
    <property type="gene ID" value="ENSMMOG00000016496.1"/>
</dbReference>
<dbReference type="InterPro" id="IPR015631">
    <property type="entry name" value="CD2/SLAM_rcpt"/>
</dbReference>
<organism evidence="5 6">
    <name type="scientific">Mola mola</name>
    <name type="common">Ocean sunfish</name>
    <name type="synonym">Tetraodon mola</name>
    <dbReference type="NCBI Taxonomy" id="94237"/>
    <lineage>
        <taxon>Eukaryota</taxon>
        <taxon>Metazoa</taxon>
        <taxon>Chordata</taxon>
        <taxon>Craniata</taxon>
        <taxon>Vertebrata</taxon>
        <taxon>Euteleostomi</taxon>
        <taxon>Actinopterygii</taxon>
        <taxon>Neopterygii</taxon>
        <taxon>Teleostei</taxon>
        <taxon>Neoteleostei</taxon>
        <taxon>Acanthomorphata</taxon>
        <taxon>Eupercaria</taxon>
        <taxon>Tetraodontiformes</taxon>
        <taxon>Molidae</taxon>
        <taxon>Mola</taxon>
    </lineage>
</organism>
<keyword evidence="2" id="KW-0732">Signal</keyword>
<dbReference type="OMA" id="TWKYGEI"/>
<dbReference type="Proteomes" id="UP000261620">
    <property type="component" value="Unplaced"/>
</dbReference>
<comment type="subcellular location">
    <subcellularLocation>
        <location evidence="1">Membrane</location>
    </subcellularLocation>
</comment>